<comment type="function">
    <text evidence="3 4">Prevents the cell division inhibition by proteins MinC and MinD at internal division sites while permitting inhibition at polar sites. This ensures cell division at the proper site by restricting the formation of a division septum at the midpoint of the long axis of the cell.</text>
</comment>
<keyword evidence="4" id="KW-0131">Cell cycle</keyword>
<dbReference type="Proteomes" id="UP001500604">
    <property type="component" value="Unassembled WGS sequence"/>
</dbReference>
<name>A0ABP8UYE7_9GAMM</name>
<comment type="caution">
    <text evidence="5">The sequence shown here is derived from an EMBL/GenBank/DDBJ whole genome shotgun (WGS) entry which is preliminary data.</text>
</comment>
<sequence length="88" mass="10513">MLFDKWFSFGKQEKSASVCKERLQIVIAHERRQREESPELARLRCEIMELVRRFYDMPSNEDIEVVMEKQEEQDILALNIQIPARPCS</sequence>
<dbReference type="RefSeq" id="WP_345192964.1">
    <property type="nucleotide sequence ID" value="NZ_BAABFL010000016.1"/>
</dbReference>
<comment type="similarity">
    <text evidence="1 4">Belongs to the MinE family.</text>
</comment>
<accession>A0ABP8UYE7</accession>
<dbReference type="NCBIfam" id="TIGR01215">
    <property type="entry name" value="minE"/>
    <property type="match status" value="1"/>
</dbReference>
<dbReference type="Gene3D" id="3.30.1070.10">
    <property type="entry name" value="Cell division topological specificity factor MinE"/>
    <property type="match status" value="1"/>
</dbReference>
<evidence type="ECO:0000256" key="2">
    <source>
        <dbReference type="ARBA" id="ARBA00020112"/>
    </source>
</evidence>
<dbReference type="GO" id="GO:0051301">
    <property type="term" value="P:cell division"/>
    <property type="evidence" value="ECO:0007669"/>
    <property type="project" value="UniProtKB-KW"/>
</dbReference>
<protein>
    <recommendedName>
        <fullName evidence="2 4">Cell division topological specificity factor</fullName>
    </recommendedName>
</protein>
<keyword evidence="4 5" id="KW-0132">Cell division</keyword>
<dbReference type="Pfam" id="PF03776">
    <property type="entry name" value="MinE"/>
    <property type="match status" value="1"/>
</dbReference>
<evidence type="ECO:0000313" key="6">
    <source>
        <dbReference type="Proteomes" id="UP001500604"/>
    </source>
</evidence>
<dbReference type="HAMAP" id="MF_00262">
    <property type="entry name" value="MinE"/>
    <property type="match status" value="1"/>
</dbReference>
<evidence type="ECO:0000313" key="5">
    <source>
        <dbReference type="EMBL" id="GAA4647946.1"/>
    </source>
</evidence>
<dbReference type="NCBIfam" id="NF001422">
    <property type="entry name" value="PRK00296.1"/>
    <property type="match status" value="1"/>
</dbReference>
<organism evidence="5 6">
    <name type="scientific">Kistimonas scapharcae</name>
    <dbReference type="NCBI Taxonomy" id="1036133"/>
    <lineage>
        <taxon>Bacteria</taxon>
        <taxon>Pseudomonadati</taxon>
        <taxon>Pseudomonadota</taxon>
        <taxon>Gammaproteobacteria</taxon>
        <taxon>Oceanospirillales</taxon>
        <taxon>Endozoicomonadaceae</taxon>
        <taxon>Kistimonas</taxon>
    </lineage>
</organism>
<gene>
    <name evidence="5" type="primary">minE_1</name>
    <name evidence="4" type="synonym">minE</name>
    <name evidence="5" type="ORF">GCM10023116_02080</name>
</gene>
<keyword evidence="6" id="KW-1185">Reference proteome</keyword>
<dbReference type="InterPro" id="IPR005527">
    <property type="entry name" value="MinE"/>
</dbReference>
<dbReference type="InterPro" id="IPR036707">
    <property type="entry name" value="MinE_sf"/>
</dbReference>
<proteinExistence type="inferred from homology"/>
<evidence type="ECO:0000256" key="1">
    <source>
        <dbReference type="ARBA" id="ARBA00008168"/>
    </source>
</evidence>
<evidence type="ECO:0000256" key="3">
    <source>
        <dbReference type="ARBA" id="ARBA00025265"/>
    </source>
</evidence>
<dbReference type="SUPFAM" id="SSF55229">
    <property type="entry name" value="Cell division protein MinE topological specificity domain"/>
    <property type="match status" value="1"/>
</dbReference>
<evidence type="ECO:0000256" key="4">
    <source>
        <dbReference type="HAMAP-Rule" id="MF_00262"/>
    </source>
</evidence>
<reference evidence="6" key="1">
    <citation type="journal article" date="2019" name="Int. J. Syst. Evol. Microbiol.">
        <title>The Global Catalogue of Microorganisms (GCM) 10K type strain sequencing project: providing services to taxonomists for standard genome sequencing and annotation.</title>
        <authorList>
            <consortium name="The Broad Institute Genomics Platform"/>
            <consortium name="The Broad Institute Genome Sequencing Center for Infectious Disease"/>
            <person name="Wu L."/>
            <person name="Ma J."/>
        </authorList>
    </citation>
    <scope>NUCLEOTIDE SEQUENCE [LARGE SCALE GENOMIC DNA]</scope>
    <source>
        <strain evidence="6">JCM 17805</strain>
    </source>
</reference>
<dbReference type="EMBL" id="BAABFL010000016">
    <property type="protein sequence ID" value="GAA4647946.1"/>
    <property type="molecule type" value="Genomic_DNA"/>
</dbReference>